<dbReference type="STRING" id="1432141.A0A015KXF7"/>
<sequence length="474" mass="54861">MKKLNIHCLILIFDELRADKKSLYSCLLVNKEWCYLVIPMLWKNYPTYFIMISEKSREKFSNIILSCLPKSSKQLLLENNIKLPQTILSKTPTFNYVSLYKFLEAKIINNITNVVFKDYSKKRNLLEQEIYKLFVSQCKGIKELEWQTSQPLPSFPGALTCFSRLYSLQVDLSHVNSNNLYEMAHICKDLGELTICGFSQDVRGLTFLINEQRNLKSITLNAKKELCQELSKVLARKGHTISNLSLVGSFGFISHSFLTSLVNLKKLKVCYCFVKYEEIEEFQEYLANSIFPELQSLEIYYNLLCLKEFAKLIKKTEGNISNISALSFLNFNSSAEYTGIFLKAISNHCPKIKNLATHIGPEDLKYVKSLLINCRNLISLNLDSLRENNNNIGDELLDILTKFSPRCLTNIMISGDWKYSIDSFENYFESYREQKSLRFMINCLNGNKITPIHIEVVRKYYEEGIIISSNLIIK</sequence>
<protein>
    <recommendedName>
        <fullName evidence="3">F-box domain-containing protein</fullName>
    </recommendedName>
</protein>
<reference evidence="1 2" key="1">
    <citation type="submission" date="2014-02" db="EMBL/GenBank/DDBJ databases">
        <title>Single nucleus genome sequencing reveals high similarity among nuclei of an endomycorrhizal fungus.</title>
        <authorList>
            <person name="Lin K."/>
            <person name="Geurts R."/>
            <person name="Zhang Z."/>
            <person name="Limpens E."/>
            <person name="Saunders D.G."/>
            <person name="Mu D."/>
            <person name="Pang E."/>
            <person name="Cao H."/>
            <person name="Cha H."/>
            <person name="Lin T."/>
            <person name="Zhou Q."/>
            <person name="Shang Y."/>
            <person name="Li Y."/>
            <person name="Ivanov S."/>
            <person name="Sharma T."/>
            <person name="Velzen R.V."/>
            <person name="Ruijter N.D."/>
            <person name="Aanen D.K."/>
            <person name="Win J."/>
            <person name="Kamoun S."/>
            <person name="Bisseling T."/>
            <person name="Huang S."/>
        </authorList>
    </citation>
    <scope>NUCLEOTIDE SEQUENCE [LARGE SCALE GENOMIC DNA]</scope>
    <source>
        <strain evidence="2">DAOM197198w</strain>
    </source>
</reference>
<gene>
    <name evidence="1" type="ORF">RirG_071040</name>
</gene>
<dbReference type="SUPFAM" id="SSF52047">
    <property type="entry name" value="RNI-like"/>
    <property type="match status" value="1"/>
</dbReference>
<evidence type="ECO:0000313" key="1">
    <source>
        <dbReference type="EMBL" id="EXX72254.1"/>
    </source>
</evidence>
<name>A0A015KXF7_RHIIW</name>
<comment type="caution">
    <text evidence="1">The sequence shown here is derived from an EMBL/GenBank/DDBJ whole genome shotgun (WGS) entry which is preliminary data.</text>
</comment>
<evidence type="ECO:0000313" key="2">
    <source>
        <dbReference type="Proteomes" id="UP000022910"/>
    </source>
</evidence>
<accession>A0A015KXF7</accession>
<dbReference type="EMBL" id="JEMT01015715">
    <property type="protein sequence ID" value="EXX72254.1"/>
    <property type="molecule type" value="Genomic_DNA"/>
</dbReference>
<dbReference type="AlphaFoldDB" id="A0A015KXF7"/>
<dbReference type="Proteomes" id="UP000022910">
    <property type="component" value="Unassembled WGS sequence"/>
</dbReference>
<evidence type="ECO:0008006" key="3">
    <source>
        <dbReference type="Google" id="ProtNLM"/>
    </source>
</evidence>
<organism evidence="1 2">
    <name type="scientific">Rhizophagus irregularis (strain DAOM 197198w)</name>
    <name type="common">Glomus intraradices</name>
    <dbReference type="NCBI Taxonomy" id="1432141"/>
    <lineage>
        <taxon>Eukaryota</taxon>
        <taxon>Fungi</taxon>
        <taxon>Fungi incertae sedis</taxon>
        <taxon>Mucoromycota</taxon>
        <taxon>Glomeromycotina</taxon>
        <taxon>Glomeromycetes</taxon>
        <taxon>Glomerales</taxon>
        <taxon>Glomeraceae</taxon>
        <taxon>Rhizophagus</taxon>
    </lineage>
</organism>
<proteinExistence type="predicted"/>
<keyword evidence="2" id="KW-1185">Reference proteome</keyword>
<dbReference type="OrthoDB" id="2318253at2759"/>
<dbReference type="HOGENOM" id="CLU_028913_8_1_1"/>
<dbReference type="InterPro" id="IPR032675">
    <property type="entry name" value="LRR_dom_sf"/>
</dbReference>
<dbReference type="Gene3D" id="3.80.10.10">
    <property type="entry name" value="Ribonuclease Inhibitor"/>
    <property type="match status" value="1"/>
</dbReference>